<feature type="transmembrane region" description="Helical" evidence="1">
    <location>
        <begin position="12"/>
        <end position="35"/>
    </location>
</feature>
<dbReference type="RefSeq" id="WP_251581884.1">
    <property type="nucleotide sequence ID" value="NZ_JBHTKX010000001.1"/>
</dbReference>
<name>A0ABW3PTI7_9BACL</name>
<dbReference type="Proteomes" id="UP001597169">
    <property type="component" value="Unassembled WGS sequence"/>
</dbReference>
<evidence type="ECO:0000313" key="4">
    <source>
        <dbReference type="Proteomes" id="UP001597169"/>
    </source>
</evidence>
<reference evidence="4" key="1">
    <citation type="journal article" date="2019" name="Int. J. Syst. Evol. Microbiol.">
        <title>The Global Catalogue of Microorganisms (GCM) 10K type strain sequencing project: providing services to taxonomists for standard genome sequencing and annotation.</title>
        <authorList>
            <consortium name="The Broad Institute Genomics Platform"/>
            <consortium name="The Broad Institute Genome Sequencing Center for Infectious Disease"/>
            <person name="Wu L."/>
            <person name="Ma J."/>
        </authorList>
    </citation>
    <scope>NUCLEOTIDE SEQUENCE [LARGE SCALE GENOMIC DNA]</scope>
    <source>
        <strain evidence="4">CCUG 53519</strain>
    </source>
</reference>
<comment type="caution">
    <text evidence="3">The sequence shown here is derived from an EMBL/GenBank/DDBJ whole genome shotgun (WGS) entry which is preliminary data.</text>
</comment>
<feature type="transmembrane region" description="Helical" evidence="1">
    <location>
        <begin position="127"/>
        <end position="145"/>
    </location>
</feature>
<feature type="transmembrane region" description="Helical" evidence="1">
    <location>
        <begin position="274"/>
        <end position="299"/>
    </location>
</feature>
<sequence>MIVNRNQAVRIQVYMQGLMELIYLYPLIVLLSVFALQVSPVYTFFMLLLGLLAAIWLSSPINNKFMAGCVAMIAGMLISGGGTLLSQADQRIMMLSVLLAAAAGGGAAYRVFVLVNRRIRFALADRLQYMGLISLLALSLIATRVPRIDDYAMSIYAAGIVGFLVYVWTRHSREMRRATLDAEGKRPQIKSFSQLNRIRMVLFLVIVIILGTFNYLSEMFSYLWNGFTSWFRSLFDGEPSKEIPETIPQLPSEGLLFPPAEAEPSSESSPVWDWLLNALVMLAVLAFFVFIGYGLWRLLKKVNRYLRSRSQTKQEAALPEKIAYIDITETIQNRPKKDIFRMFRKQRVPVEPEQRIRYYYKSVVEQAGKEAGPLPSSLTPNEFGQWLKEHETNYKHFPYRGDRIHQLIALYNKVRYGEQQVSPEEIQPLDQAHK</sequence>
<evidence type="ECO:0000256" key="1">
    <source>
        <dbReference type="SAM" id="Phobius"/>
    </source>
</evidence>
<keyword evidence="1" id="KW-0472">Membrane</keyword>
<dbReference type="Pfam" id="PF13559">
    <property type="entry name" value="DUF4129"/>
    <property type="match status" value="1"/>
</dbReference>
<dbReference type="EMBL" id="JBHTKX010000001">
    <property type="protein sequence ID" value="MFD1128947.1"/>
    <property type="molecule type" value="Genomic_DNA"/>
</dbReference>
<feature type="transmembrane region" description="Helical" evidence="1">
    <location>
        <begin position="41"/>
        <end position="58"/>
    </location>
</feature>
<evidence type="ECO:0000259" key="2">
    <source>
        <dbReference type="Pfam" id="PF13559"/>
    </source>
</evidence>
<proteinExistence type="predicted"/>
<feature type="transmembrane region" description="Helical" evidence="1">
    <location>
        <begin position="65"/>
        <end position="86"/>
    </location>
</feature>
<organism evidence="3 4">
    <name type="scientific">Paenibacillus provencensis</name>
    <dbReference type="NCBI Taxonomy" id="441151"/>
    <lineage>
        <taxon>Bacteria</taxon>
        <taxon>Bacillati</taxon>
        <taxon>Bacillota</taxon>
        <taxon>Bacilli</taxon>
        <taxon>Bacillales</taxon>
        <taxon>Paenibacillaceae</taxon>
        <taxon>Paenibacillus</taxon>
    </lineage>
</organism>
<evidence type="ECO:0000313" key="3">
    <source>
        <dbReference type="EMBL" id="MFD1128947.1"/>
    </source>
</evidence>
<protein>
    <submittedName>
        <fullName evidence="3">DUF4129 domain-containing protein</fullName>
    </submittedName>
</protein>
<keyword evidence="1" id="KW-1133">Transmembrane helix</keyword>
<accession>A0ABW3PTI7</accession>
<keyword evidence="4" id="KW-1185">Reference proteome</keyword>
<feature type="domain" description="Protein-glutamine gamma-glutamyltransferase-like C-terminal" evidence="2">
    <location>
        <begin position="373"/>
        <end position="432"/>
    </location>
</feature>
<gene>
    <name evidence="3" type="ORF">ACFQ3J_12270</name>
</gene>
<dbReference type="InterPro" id="IPR025403">
    <property type="entry name" value="TgpA-like_C"/>
</dbReference>
<keyword evidence="1" id="KW-0812">Transmembrane</keyword>
<feature type="transmembrane region" description="Helical" evidence="1">
    <location>
        <begin position="151"/>
        <end position="169"/>
    </location>
</feature>
<feature type="transmembrane region" description="Helical" evidence="1">
    <location>
        <begin position="92"/>
        <end position="115"/>
    </location>
</feature>
<feature type="transmembrane region" description="Helical" evidence="1">
    <location>
        <begin position="200"/>
        <end position="224"/>
    </location>
</feature>